<feature type="transmembrane region" description="Helical" evidence="1">
    <location>
        <begin position="81"/>
        <end position="102"/>
    </location>
</feature>
<comment type="caution">
    <text evidence="2">The sequence shown here is derived from an EMBL/GenBank/DDBJ whole genome shotgun (WGS) entry which is preliminary data.</text>
</comment>
<proteinExistence type="predicted"/>
<evidence type="ECO:0000313" key="3">
    <source>
        <dbReference type="Proteomes" id="UP000732377"/>
    </source>
</evidence>
<dbReference type="EMBL" id="PIUK01000622">
    <property type="protein sequence ID" value="MBY6278600.1"/>
    <property type="molecule type" value="Genomic_DNA"/>
</dbReference>
<keyword evidence="1" id="KW-0472">Membrane</keyword>
<accession>A0A953LGF0</accession>
<organism evidence="2 3">
    <name type="scientific">Symbiobacterium thermophilum</name>
    <dbReference type="NCBI Taxonomy" id="2734"/>
    <lineage>
        <taxon>Bacteria</taxon>
        <taxon>Bacillati</taxon>
        <taxon>Bacillota</taxon>
        <taxon>Clostridia</taxon>
        <taxon>Eubacteriales</taxon>
        <taxon>Symbiobacteriaceae</taxon>
        <taxon>Symbiobacterium</taxon>
    </lineage>
</organism>
<feature type="transmembrane region" description="Helical" evidence="1">
    <location>
        <begin position="55"/>
        <end position="74"/>
    </location>
</feature>
<feature type="non-terminal residue" evidence="2">
    <location>
        <position position="1"/>
    </location>
</feature>
<keyword evidence="1" id="KW-1133">Transmembrane helix</keyword>
<sequence>QMEKEIAIERIKRWYKANPKQFIESYTIKKAKIQWETPFYWIEILGVKKPFIISLHQRIVLLAFASVALTLLLLKRNRKELLFLTFIIAYFTVLNNVFFAYSRYNLPLMPLLFLYIGLLVSAVWHMLFRKKAASS</sequence>
<name>A0A953LGF0_SYMTR</name>
<protein>
    <submittedName>
        <fullName evidence="2">Uncharacterized protein</fullName>
    </submittedName>
</protein>
<keyword evidence="1" id="KW-0812">Transmembrane</keyword>
<gene>
    <name evidence="2" type="ORF">CWE10_21170</name>
</gene>
<dbReference type="AlphaFoldDB" id="A0A953LGF0"/>
<dbReference type="Proteomes" id="UP000732377">
    <property type="component" value="Unassembled WGS sequence"/>
</dbReference>
<evidence type="ECO:0000256" key="1">
    <source>
        <dbReference type="SAM" id="Phobius"/>
    </source>
</evidence>
<evidence type="ECO:0000313" key="2">
    <source>
        <dbReference type="EMBL" id="MBY6278600.1"/>
    </source>
</evidence>
<feature type="transmembrane region" description="Helical" evidence="1">
    <location>
        <begin position="108"/>
        <end position="128"/>
    </location>
</feature>
<reference evidence="2" key="1">
    <citation type="submission" date="2017-11" db="EMBL/GenBank/DDBJ databases">
        <title>Three new genomes from thermophilic consortium.</title>
        <authorList>
            <person name="Quaggio R."/>
            <person name="Amgarten D."/>
            <person name="Setubal J.C."/>
        </authorList>
    </citation>
    <scope>NUCLEOTIDE SEQUENCE</scope>
    <source>
        <strain evidence="2">ZCTH01-B2</strain>
    </source>
</reference>